<evidence type="ECO:0000256" key="4">
    <source>
        <dbReference type="ARBA" id="ARBA00022759"/>
    </source>
</evidence>
<sequence length="385" mass="44619">MSVNEQKELDRFLEDNLRKGYIRPSKSPLSSPVFFVKKKDGKLRFIQDYRRLNEYTVKNRYPLPLVADIINCLRQAKYFTKFDVRWGYNNVRIKEGHEWKAAFSTNRGLFEPLVMFFFGLTNSPATFQALMNSIFADLIAAGKVAVNTIVHEVLERLAKNDLYLRPEKCEFEQTSIEYLGLIISEGEVHMDPVKVEAVKNWPAPTCLRDVRGFLGFANFYRRFIDGFAKKARALNDLTKKGVGWSWGTNEQVAFEALKEAFTTAPILVLWDPDKPTRIEVDASGFATGGALLQQQGDGLWHPVAFRSASMDPAERNYEIYDREMLAIIEALKDWRHFLEGLPNPFEIVTDHRNLEYWQTAQDLSRRQARWALWLSQFDFTLHIGW</sequence>
<evidence type="ECO:0000256" key="3">
    <source>
        <dbReference type="ARBA" id="ARBA00022722"/>
    </source>
</evidence>
<dbReference type="STRING" id="5353.A0A1Q3E7H1"/>
<dbReference type="AlphaFoldDB" id="A0A1Q3E7H1"/>
<dbReference type="GO" id="GO:0004519">
    <property type="term" value="F:endonuclease activity"/>
    <property type="evidence" value="ECO:0007669"/>
    <property type="project" value="UniProtKB-KW"/>
</dbReference>
<keyword evidence="2" id="KW-0548">Nucleotidyltransferase</keyword>
<feature type="domain" description="Reverse transcriptase" evidence="7">
    <location>
        <begin position="17"/>
        <end position="218"/>
    </location>
</feature>
<dbReference type="InterPro" id="IPR000477">
    <property type="entry name" value="RT_dom"/>
</dbReference>
<dbReference type="InterPro" id="IPR050951">
    <property type="entry name" value="Retrovirus_Pol_polyprotein"/>
</dbReference>
<dbReference type="CDD" id="cd09274">
    <property type="entry name" value="RNase_HI_RT_Ty3"/>
    <property type="match status" value="1"/>
</dbReference>
<evidence type="ECO:0000256" key="6">
    <source>
        <dbReference type="ARBA" id="ARBA00022918"/>
    </source>
</evidence>
<proteinExistence type="predicted"/>
<dbReference type="PANTHER" id="PTHR37984">
    <property type="entry name" value="PROTEIN CBG26694"/>
    <property type="match status" value="1"/>
</dbReference>
<keyword evidence="5" id="KW-0378">Hydrolase</keyword>
<evidence type="ECO:0000256" key="5">
    <source>
        <dbReference type="ARBA" id="ARBA00022801"/>
    </source>
</evidence>
<dbReference type="Gene3D" id="3.10.10.10">
    <property type="entry name" value="HIV Type 1 Reverse Transcriptase, subunit A, domain 1"/>
    <property type="match status" value="1"/>
</dbReference>
<reference evidence="8 9" key="2">
    <citation type="submission" date="2017-02" db="EMBL/GenBank/DDBJ databases">
        <title>A genome survey and senescence transcriptome analysis in Lentinula edodes.</title>
        <authorList>
            <person name="Sakamoto Y."/>
            <person name="Nakade K."/>
            <person name="Sato S."/>
            <person name="Yoshida Y."/>
            <person name="Miyazaki K."/>
            <person name="Natsume S."/>
            <person name="Konno N."/>
        </authorList>
    </citation>
    <scope>NUCLEOTIDE SEQUENCE [LARGE SCALE GENOMIC DNA]</scope>
    <source>
        <strain evidence="8 9">NBRC 111202</strain>
    </source>
</reference>
<keyword evidence="6 8" id="KW-0695">RNA-directed DNA polymerase</keyword>
<dbReference type="EMBL" id="BDGU01000128">
    <property type="protein sequence ID" value="GAW03116.1"/>
    <property type="molecule type" value="Genomic_DNA"/>
</dbReference>
<dbReference type="SUPFAM" id="SSF56672">
    <property type="entry name" value="DNA/RNA polymerases"/>
    <property type="match status" value="1"/>
</dbReference>
<dbReference type="Pfam" id="PF00078">
    <property type="entry name" value="RVT_1"/>
    <property type="match status" value="1"/>
</dbReference>
<evidence type="ECO:0000259" key="7">
    <source>
        <dbReference type="PROSITE" id="PS50878"/>
    </source>
</evidence>
<accession>A0A1Q3E7H1</accession>
<dbReference type="Gene3D" id="3.30.70.270">
    <property type="match status" value="2"/>
</dbReference>
<gene>
    <name evidence="8" type="ORF">LENED_004812</name>
</gene>
<comment type="caution">
    <text evidence="8">The sequence shown here is derived from an EMBL/GenBank/DDBJ whole genome shotgun (WGS) entry which is preliminary data.</text>
</comment>
<name>A0A1Q3E7H1_LENED</name>
<organism evidence="8 9">
    <name type="scientific">Lentinula edodes</name>
    <name type="common">Shiitake mushroom</name>
    <name type="synonym">Lentinus edodes</name>
    <dbReference type="NCBI Taxonomy" id="5353"/>
    <lineage>
        <taxon>Eukaryota</taxon>
        <taxon>Fungi</taxon>
        <taxon>Dikarya</taxon>
        <taxon>Basidiomycota</taxon>
        <taxon>Agaricomycotina</taxon>
        <taxon>Agaricomycetes</taxon>
        <taxon>Agaricomycetidae</taxon>
        <taxon>Agaricales</taxon>
        <taxon>Marasmiineae</taxon>
        <taxon>Omphalotaceae</taxon>
        <taxon>Lentinula</taxon>
    </lineage>
</organism>
<keyword evidence="9" id="KW-1185">Reference proteome</keyword>
<reference evidence="8 9" key="1">
    <citation type="submission" date="2016-08" db="EMBL/GenBank/DDBJ databases">
        <authorList>
            <consortium name="Lentinula edodes genome sequencing consortium"/>
            <person name="Sakamoto Y."/>
            <person name="Nakade K."/>
            <person name="Sato S."/>
            <person name="Yoshida Y."/>
            <person name="Miyazaki K."/>
            <person name="Natsume S."/>
            <person name="Konno N."/>
        </authorList>
    </citation>
    <scope>NUCLEOTIDE SEQUENCE [LARGE SCALE GENOMIC DNA]</scope>
    <source>
        <strain evidence="8 9">NBRC 111202</strain>
    </source>
</reference>
<dbReference type="FunFam" id="3.30.70.270:FF:000063">
    <property type="entry name" value="Zinc knuckle domaincontaining protein"/>
    <property type="match status" value="1"/>
</dbReference>
<evidence type="ECO:0000313" key="9">
    <source>
        <dbReference type="Proteomes" id="UP000188533"/>
    </source>
</evidence>
<dbReference type="PANTHER" id="PTHR37984:SF5">
    <property type="entry name" value="PROTEIN NYNRIN-LIKE"/>
    <property type="match status" value="1"/>
</dbReference>
<dbReference type="Pfam" id="PF17917">
    <property type="entry name" value="RT_RNaseH"/>
    <property type="match status" value="1"/>
</dbReference>
<dbReference type="CDD" id="cd01647">
    <property type="entry name" value="RT_LTR"/>
    <property type="match status" value="1"/>
</dbReference>
<dbReference type="GO" id="GO:0016787">
    <property type="term" value="F:hydrolase activity"/>
    <property type="evidence" value="ECO:0007669"/>
    <property type="project" value="UniProtKB-KW"/>
</dbReference>
<protein>
    <submittedName>
        <fullName evidence="8">Reverse transcriptase-RNase H-integrase</fullName>
    </submittedName>
</protein>
<dbReference type="PROSITE" id="PS50878">
    <property type="entry name" value="RT_POL"/>
    <property type="match status" value="1"/>
</dbReference>
<evidence type="ECO:0000256" key="2">
    <source>
        <dbReference type="ARBA" id="ARBA00022695"/>
    </source>
</evidence>
<dbReference type="GO" id="GO:0003964">
    <property type="term" value="F:RNA-directed DNA polymerase activity"/>
    <property type="evidence" value="ECO:0007669"/>
    <property type="project" value="UniProtKB-KW"/>
</dbReference>
<evidence type="ECO:0000256" key="1">
    <source>
        <dbReference type="ARBA" id="ARBA00022679"/>
    </source>
</evidence>
<keyword evidence="4" id="KW-0255">Endonuclease</keyword>
<dbReference type="InterPro" id="IPR041373">
    <property type="entry name" value="RT_RNaseH"/>
</dbReference>
<dbReference type="InterPro" id="IPR043502">
    <property type="entry name" value="DNA/RNA_pol_sf"/>
</dbReference>
<keyword evidence="1" id="KW-0808">Transferase</keyword>
<evidence type="ECO:0000313" key="8">
    <source>
        <dbReference type="EMBL" id="GAW03116.1"/>
    </source>
</evidence>
<dbReference type="InterPro" id="IPR043128">
    <property type="entry name" value="Rev_trsase/Diguanyl_cyclase"/>
</dbReference>
<dbReference type="Proteomes" id="UP000188533">
    <property type="component" value="Unassembled WGS sequence"/>
</dbReference>
<keyword evidence="3" id="KW-0540">Nuclease</keyword>